<evidence type="ECO:0000259" key="1">
    <source>
        <dbReference type="Pfam" id="PF04273"/>
    </source>
</evidence>
<dbReference type="Pfam" id="PF04273">
    <property type="entry name" value="BLH_phosphatase"/>
    <property type="match status" value="1"/>
</dbReference>
<dbReference type="SUPFAM" id="SSF52821">
    <property type="entry name" value="Rhodanese/Cell cycle control phosphatase"/>
    <property type="match status" value="1"/>
</dbReference>
<gene>
    <name evidence="2" type="ORF">JI744_04045</name>
</gene>
<sequence>MEIRALTPDYAVSPQIDPSDLPALKAAGYTTIIDNRPDGEIPTPLQAEAMKAAAEALGLTFVINPVLPGAMTAENVAVQEQAVAGATGPVFTYCASGNRSAIVWMLMNAGKLPVDEMIANTARFGYNHAPLRGLIEAAAEQG</sequence>
<dbReference type="EMBL" id="JAESVP010000002">
    <property type="protein sequence ID" value="MBL4927271.1"/>
    <property type="molecule type" value="Genomic_DNA"/>
</dbReference>
<dbReference type="GO" id="GO:0016787">
    <property type="term" value="F:hydrolase activity"/>
    <property type="evidence" value="ECO:0007669"/>
    <property type="project" value="InterPro"/>
</dbReference>
<accession>A0A8J7SU56</accession>
<keyword evidence="3" id="KW-1185">Reference proteome</keyword>
<proteinExistence type="predicted"/>
<dbReference type="AlphaFoldDB" id="A0A8J7SU56"/>
<comment type="caution">
    <text evidence="2">The sequence shown here is derived from an EMBL/GenBank/DDBJ whole genome shotgun (WGS) entry which is preliminary data.</text>
</comment>
<dbReference type="InterPro" id="IPR005939">
    <property type="entry name" value="BLH_phosphatase-like"/>
</dbReference>
<evidence type="ECO:0000313" key="2">
    <source>
        <dbReference type="EMBL" id="MBL4927271.1"/>
    </source>
</evidence>
<feature type="domain" description="Beta-lactamase hydrolase-like protein phosphatase-like" evidence="1">
    <location>
        <begin position="3"/>
        <end position="110"/>
    </location>
</feature>
<dbReference type="InterPro" id="IPR029021">
    <property type="entry name" value="Prot-tyrosine_phosphatase-like"/>
</dbReference>
<organism evidence="2 3">
    <name type="scientific">Fuscibacter oryzae</name>
    <dbReference type="NCBI Taxonomy" id="2803939"/>
    <lineage>
        <taxon>Bacteria</taxon>
        <taxon>Pseudomonadati</taxon>
        <taxon>Pseudomonadota</taxon>
        <taxon>Alphaproteobacteria</taxon>
        <taxon>Rhodobacterales</taxon>
        <taxon>Paracoccaceae</taxon>
        <taxon>Fuscibacter</taxon>
    </lineage>
</organism>
<dbReference type="Proteomes" id="UP000619033">
    <property type="component" value="Unassembled WGS sequence"/>
</dbReference>
<dbReference type="Gene3D" id="3.90.190.10">
    <property type="entry name" value="Protein tyrosine phosphatase superfamily"/>
    <property type="match status" value="1"/>
</dbReference>
<name>A0A8J7SU56_9RHOB</name>
<dbReference type="InterPro" id="IPR036873">
    <property type="entry name" value="Rhodanese-like_dom_sf"/>
</dbReference>
<reference evidence="2" key="1">
    <citation type="submission" date="2021-01" db="EMBL/GenBank/DDBJ databases">
        <title>Genome seq and assembly of Tabrizicola sp. KVB23.</title>
        <authorList>
            <person name="Chhetri G."/>
        </authorList>
    </citation>
    <scope>NUCLEOTIDE SEQUENCE</scope>
    <source>
        <strain evidence="2">KVB23</strain>
    </source>
</reference>
<evidence type="ECO:0000313" key="3">
    <source>
        <dbReference type="Proteomes" id="UP000619033"/>
    </source>
</evidence>
<protein>
    <submittedName>
        <fullName evidence="2">TIGR01244 family phosphatase</fullName>
    </submittedName>
</protein>
<dbReference type="NCBIfam" id="TIGR01244">
    <property type="entry name" value="TIGR01244 family sulfur transferase"/>
    <property type="match status" value="1"/>
</dbReference>